<dbReference type="EMBL" id="FUGD01000092">
    <property type="protein sequence ID" value="SJM37642.1"/>
    <property type="molecule type" value="Genomic_DNA"/>
</dbReference>
<dbReference type="GO" id="GO:0004806">
    <property type="term" value="F:triacylglycerol lipase activity"/>
    <property type="evidence" value="ECO:0007669"/>
    <property type="project" value="UniProtKB-EC"/>
</dbReference>
<keyword evidence="3" id="KW-0964">Secreted</keyword>
<evidence type="ECO:0000256" key="5">
    <source>
        <dbReference type="ARBA" id="ARBA00022737"/>
    </source>
</evidence>
<dbReference type="GO" id="GO:0090729">
    <property type="term" value="F:toxin activity"/>
    <property type="evidence" value="ECO:0007669"/>
    <property type="project" value="UniProtKB-KW"/>
</dbReference>
<dbReference type="RefSeq" id="WP_077449035.1">
    <property type="nucleotide sequence ID" value="NZ_FUGD01000092.1"/>
</dbReference>
<dbReference type="InterPro" id="IPR001343">
    <property type="entry name" value="Hemolysn_Ca-bd"/>
</dbReference>
<dbReference type="InterPro" id="IPR018511">
    <property type="entry name" value="Hemolysin-typ_Ca-bd_CS"/>
</dbReference>
<accession>A0A1R4EGM4</accession>
<name>A0A1R4EGM4_9GAMM</name>
<dbReference type="STRING" id="1945520.A1019T_01623"/>
<dbReference type="EC" id="3.1.1.3" evidence="9"/>
<keyword evidence="8" id="KW-0472">Membrane</keyword>
<dbReference type="SUPFAM" id="SSF51120">
    <property type="entry name" value="beta-Roll"/>
    <property type="match status" value="2"/>
</dbReference>
<evidence type="ECO:0000313" key="9">
    <source>
        <dbReference type="EMBL" id="SJM37642.1"/>
    </source>
</evidence>
<dbReference type="PROSITE" id="PS00330">
    <property type="entry name" value="HEMOLYSIN_CALCIUM"/>
    <property type="match status" value="2"/>
</dbReference>
<keyword evidence="7" id="KW-0843">Virulence</keyword>
<dbReference type="SUPFAM" id="SSF53474">
    <property type="entry name" value="alpha/beta-Hydrolases"/>
    <property type="match status" value="1"/>
</dbReference>
<keyword evidence="5" id="KW-0677">Repeat</keyword>
<dbReference type="OrthoDB" id="7010652at2"/>
<dbReference type="PANTHER" id="PTHR38340">
    <property type="entry name" value="S-LAYER PROTEIN"/>
    <property type="match status" value="1"/>
</dbReference>
<dbReference type="Gene3D" id="3.40.50.1820">
    <property type="entry name" value="alpha/beta hydrolase"/>
    <property type="match status" value="1"/>
</dbReference>
<dbReference type="Proteomes" id="UP000188169">
    <property type="component" value="Unassembled WGS sequence"/>
</dbReference>
<reference evidence="10" key="1">
    <citation type="submission" date="2017-02" db="EMBL/GenBank/DDBJ databases">
        <authorList>
            <person name="Mornico D."/>
        </authorList>
    </citation>
    <scope>NUCLEOTIDE SEQUENCE [LARGE SCALE GENOMIC DNA]</scope>
</reference>
<evidence type="ECO:0000256" key="6">
    <source>
        <dbReference type="ARBA" id="ARBA00022837"/>
    </source>
</evidence>
<evidence type="ECO:0000256" key="1">
    <source>
        <dbReference type="ARBA" id="ARBA00004370"/>
    </source>
</evidence>
<dbReference type="InterPro" id="IPR003995">
    <property type="entry name" value="RTX_toxin_determinant-A"/>
</dbReference>
<keyword evidence="6" id="KW-0106">Calcium</keyword>
<dbReference type="Gene3D" id="2.150.10.10">
    <property type="entry name" value="Serralysin-like metalloprotease, C-terminal"/>
    <property type="match status" value="1"/>
</dbReference>
<gene>
    <name evidence="9" type="ORF">A1019T_01623</name>
</gene>
<dbReference type="AlphaFoldDB" id="A0A1R4EGM4"/>
<evidence type="ECO:0000313" key="10">
    <source>
        <dbReference type="Proteomes" id="UP000188169"/>
    </source>
</evidence>
<evidence type="ECO:0000256" key="7">
    <source>
        <dbReference type="ARBA" id="ARBA00023026"/>
    </source>
</evidence>
<protein>
    <submittedName>
        <fullName evidence="9">Lipase</fullName>
        <ecNumber evidence="9">3.1.1.3</ecNumber>
    </submittedName>
</protein>
<keyword evidence="10" id="KW-1185">Reference proteome</keyword>
<organism evidence="9 10">
    <name type="scientific">Psychrobacter pasteurii</name>
    <dbReference type="NCBI Taxonomy" id="1945520"/>
    <lineage>
        <taxon>Bacteria</taxon>
        <taxon>Pseudomonadati</taxon>
        <taxon>Pseudomonadota</taxon>
        <taxon>Gammaproteobacteria</taxon>
        <taxon>Moraxellales</taxon>
        <taxon>Moraxellaceae</taxon>
        <taxon>Psychrobacter</taxon>
    </lineage>
</organism>
<dbReference type="GO" id="GO:0016020">
    <property type="term" value="C:membrane"/>
    <property type="evidence" value="ECO:0007669"/>
    <property type="project" value="UniProtKB-SubCell"/>
</dbReference>
<evidence type="ECO:0000256" key="4">
    <source>
        <dbReference type="ARBA" id="ARBA00022656"/>
    </source>
</evidence>
<dbReference type="PRINTS" id="PR00313">
    <property type="entry name" value="CABNDNGRPT"/>
</dbReference>
<evidence type="ECO:0000256" key="8">
    <source>
        <dbReference type="ARBA" id="ARBA00023136"/>
    </source>
</evidence>
<dbReference type="InterPro" id="IPR011049">
    <property type="entry name" value="Serralysin-like_metalloprot_C"/>
</dbReference>
<keyword evidence="4" id="KW-0800">Toxin</keyword>
<dbReference type="PANTHER" id="PTHR38340:SF1">
    <property type="entry name" value="S-LAYER PROTEIN"/>
    <property type="match status" value="1"/>
</dbReference>
<sequence length="622" mass="66596">MGMFDYKNYSSEESAKLIDDASRLSAYTNAVSFFGFIPGADALNLVGNLTGDLFPNDTNVGIPDGWAQLSPSDLGVSESLVDREGYFQIDSLFSGKTEGGPQALIFGQYDDAGKLVGINLNISGTNNLVDVLDYLDFNSRKGIALLEPILGIVKDFAVANGLSGSDVLISGYSAGAAVTNMIAAEREVLADGFFEEADYMAFAVPTIYDNPDVILNFGYENDVVHRITGSESNILDAIKAADFGLVNPDKDFSSSTDNVVLFNDVYASPIWDVSLFSLLNIPTGWYAHINGITTDAISRISNSTFYEHTKQDSTVIVADLTAVSRATTWVQDDKSHTSSHYGSSAFIVGSAYDDLIAGGSNFDYIDAGKGNDIIKAGVGVDHIDGNEGHDQVRVAGRSNDWNVFKMEDDTLFFLDKEGINLVEADNVEAVSFEKEIASHLHNYDIGSNGLIDNRPVIKWFSKGKSYGSHTEGSDGDDSLTGNIVFGREGDDTIHGTKGNNTLHGGQGDDTLYGLAGNDKLYGAEGDDRLDGGAGNDWLIGGIGNDTFVIGNNAGSDTIVDFNNDIGYNDVIEFSSSLFQSFTDLAANAIQAKNDVLVTLNSTDYLTVLNSTVDDVLNSSVII</sequence>
<keyword evidence="9" id="KW-0378">Hydrolase</keyword>
<dbReference type="InterPro" id="IPR050557">
    <property type="entry name" value="RTX_toxin/Mannuronan_C5-epim"/>
</dbReference>
<dbReference type="Pfam" id="PF00353">
    <property type="entry name" value="HemolysinCabind"/>
    <property type="match status" value="3"/>
</dbReference>
<dbReference type="PRINTS" id="PR01488">
    <property type="entry name" value="RTXTOXINA"/>
</dbReference>
<comment type="subcellular location">
    <subcellularLocation>
        <location evidence="1">Membrane</location>
    </subcellularLocation>
    <subcellularLocation>
        <location evidence="2">Secreted</location>
    </subcellularLocation>
</comment>
<proteinExistence type="predicted"/>
<dbReference type="GO" id="GO:0005576">
    <property type="term" value="C:extracellular region"/>
    <property type="evidence" value="ECO:0007669"/>
    <property type="project" value="UniProtKB-SubCell"/>
</dbReference>
<dbReference type="GO" id="GO:0005509">
    <property type="term" value="F:calcium ion binding"/>
    <property type="evidence" value="ECO:0007669"/>
    <property type="project" value="InterPro"/>
</dbReference>
<evidence type="ECO:0000256" key="3">
    <source>
        <dbReference type="ARBA" id="ARBA00022525"/>
    </source>
</evidence>
<dbReference type="InterPro" id="IPR029058">
    <property type="entry name" value="AB_hydrolase_fold"/>
</dbReference>
<evidence type="ECO:0000256" key="2">
    <source>
        <dbReference type="ARBA" id="ARBA00004613"/>
    </source>
</evidence>